<feature type="chain" id="PRO_5039183242" description="LPS export ABC transporter periplasmic protein LptC" evidence="1">
    <location>
        <begin position="20"/>
        <end position="203"/>
    </location>
</feature>
<accession>A0A9D1PS63</accession>
<proteinExistence type="predicted"/>
<evidence type="ECO:0008006" key="4">
    <source>
        <dbReference type="Google" id="ProtNLM"/>
    </source>
</evidence>
<protein>
    <recommendedName>
        <fullName evidence="4">LPS export ABC transporter periplasmic protein LptC</fullName>
    </recommendedName>
</protein>
<evidence type="ECO:0000313" key="2">
    <source>
        <dbReference type="EMBL" id="HIV98583.1"/>
    </source>
</evidence>
<dbReference type="AlphaFoldDB" id="A0A9D1PS63"/>
<name>A0A9D1PS63_9SPIO</name>
<evidence type="ECO:0000313" key="3">
    <source>
        <dbReference type="Proteomes" id="UP000823936"/>
    </source>
</evidence>
<dbReference type="EMBL" id="DXHU01000007">
    <property type="protein sequence ID" value="HIV98583.1"/>
    <property type="molecule type" value="Genomic_DNA"/>
</dbReference>
<reference evidence="2" key="1">
    <citation type="journal article" date="2021" name="PeerJ">
        <title>Extensive microbial diversity within the chicken gut microbiome revealed by metagenomics and culture.</title>
        <authorList>
            <person name="Gilroy R."/>
            <person name="Ravi A."/>
            <person name="Getino M."/>
            <person name="Pursley I."/>
            <person name="Horton D.L."/>
            <person name="Alikhan N.F."/>
            <person name="Baker D."/>
            <person name="Gharbi K."/>
            <person name="Hall N."/>
            <person name="Watson M."/>
            <person name="Adriaenssens E.M."/>
            <person name="Foster-Nyarko E."/>
            <person name="Jarju S."/>
            <person name="Secka A."/>
            <person name="Antonio M."/>
            <person name="Oren A."/>
            <person name="Chaudhuri R.R."/>
            <person name="La Ragione R."/>
            <person name="Hildebrand F."/>
            <person name="Pallen M.J."/>
        </authorList>
    </citation>
    <scope>NUCLEOTIDE SEQUENCE</scope>
    <source>
        <strain evidence="2">Gambia11-129</strain>
    </source>
</reference>
<dbReference type="Proteomes" id="UP000823936">
    <property type="component" value="Unassembled WGS sequence"/>
</dbReference>
<comment type="caution">
    <text evidence="2">The sequence shown here is derived from an EMBL/GenBank/DDBJ whole genome shotgun (WGS) entry which is preliminary data.</text>
</comment>
<sequence length="203" mass="22395">MKRFSLLLLLFLCCSFLFSVSISDAQKAISASLDASFSALSSSLSSPPVRLQGVTVSQSGGMPFFILFTRSDLSTYKESLSFRYSGNEEWLKILFNISSESSLSASVEHLQGYEKGAVIIDGTIYIVDDGSLEYSQLFENGDYSSVHIPLSVSLILTGSAFSESVLIEGDFLIYGSSSHLYVENRRLEINKEEISDADFTLFY</sequence>
<keyword evidence="1" id="KW-0732">Signal</keyword>
<reference evidence="2" key="2">
    <citation type="submission" date="2021-04" db="EMBL/GenBank/DDBJ databases">
        <authorList>
            <person name="Gilroy R."/>
        </authorList>
    </citation>
    <scope>NUCLEOTIDE SEQUENCE</scope>
    <source>
        <strain evidence="2">Gambia11-129</strain>
    </source>
</reference>
<feature type="signal peptide" evidence="1">
    <location>
        <begin position="1"/>
        <end position="19"/>
    </location>
</feature>
<organism evidence="2 3">
    <name type="scientific">Candidatus Ornithospirochaeta avicola</name>
    <dbReference type="NCBI Taxonomy" id="2840896"/>
    <lineage>
        <taxon>Bacteria</taxon>
        <taxon>Pseudomonadati</taxon>
        <taxon>Spirochaetota</taxon>
        <taxon>Spirochaetia</taxon>
        <taxon>Spirochaetales</taxon>
        <taxon>Spirochaetaceae</taxon>
        <taxon>Spirochaetaceae incertae sedis</taxon>
        <taxon>Candidatus Ornithospirochaeta</taxon>
    </lineage>
</organism>
<gene>
    <name evidence="2" type="ORF">IAB12_02240</name>
</gene>
<evidence type="ECO:0000256" key="1">
    <source>
        <dbReference type="SAM" id="SignalP"/>
    </source>
</evidence>